<dbReference type="Proteomes" id="UP000003730">
    <property type="component" value="Unassembled WGS sequence"/>
</dbReference>
<dbReference type="AlphaFoldDB" id="G2EFJ0"/>
<gene>
    <name evidence="1" type="ORF">BZARG_2802</name>
</gene>
<organism evidence="1 2">
    <name type="scientific">Bizionia argentinensis JUB59</name>
    <dbReference type="NCBI Taxonomy" id="1046627"/>
    <lineage>
        <taxon>Bacteria</taxon>
        <taxon>Pseudomonadati</taxon>
        <taxon>Bacteroidota</taxon>
        <taxon>Flavobacteriia</taxon>
        <taxon>Flavobacteriales</taxon>
        <taxon>Flavobacteriaceae</taxon>
        <taxon>Bizionia</taxon>
    </lineage>
</organism>
<protein>
    <submittedName>
        <fullName evidence="1">Uncharacterized protein</fullName>
    </submittedName>
</protein>
<dbReference type="STRING" id="1046627.BZARG_2802"/>
<reference evidence="1 2" key="1">
    <citation type="journal article" date="2008" name="Int. J. Syst. Evol. Microbiol.">
        <title>Bizionia argentinensis sp. nov., isolated from surface marine water in Antarctica.</title>
        <authorList>
            <person name="Bercovich A."/>
            <person name="Vazquez S.C."/>
            <person name="Yankilevich P."/>
            <person name="Coria S.H."/>
            <person name="Foti M."/>
            <person name="Hernandez E."/>
            <person name="Vidal A."/>
            <person name="Ruberto L."/>
            <person name="Melo C."/>
            <person name="Marenssi S."/>
            <person name="Criscuolo M."/>
            <person name="Memoli M."/>
            <person name="Arguelles M."/>
            <person name="Mac Cormack W.P."/>
        </authorList>
    </citation>
    <scope>NUCLEOTIDE SEQUENCE [LARGE SCALE GENOMIC DNA]</scope>
    <source>
        <strain evidence="1 2">JUB59</strain>
    </source>
</reference>
<keyword evidence="2" id="KW-1185">Reference proteome</keyword>
<dbReference type="OrthoDB" id="4317910at2"/>
<dbReference type="RefSeq" id="WP_008638476.1">
    <property type="nucleotide sequence ID" value="NZ_AFXZ01000042.1"/>
</dbReference>
<proteinExistence type="predicted"/>
<accession>G2EFJ0</accession>
<dbReference type="eggNOG" id="COG3210">
    <property type="taxonomic scope" value="Bacteria"/>
</dbReference>
<evidence type="ECO:0000313" key="2">
    <source>
        <dbReference type="Proteomes" id="UP000003730"/>
    </source>
</evidence>
<evidence type="ECO:0000313" key="1">
    <source>
        <dbReference type="EMBL" id="EGV42818.1"/>
    </source>
</evidence>
<name>G2EFJ0_9FLAO</name>
<dbReference type="EMBL" id="AFXZ01000042">
    <property type="protein sequence ID" value="EGV42818.1"/>
    <property type="molecule type" value="Genomic_DNA"/>
</dbReference>
<sequence length="102" mass="11527">MSDYLNKSYIDNHLFKFDDGASRIVIKKDYDKYGIGKPDLGKTEFVSTKSEINHIIKLPIKEQSKKLGIPVEQLQGGEVLRIDFKPTNKIEVPTGNEFGANN</sequence>
<comment type="caution">
    <text evidence="1">The sequence shown here is derived from an EMBL/GenBank/DDBJ whole genome shotgun (WGS) entry which is preliminary data.</text>
</comment>